<dbReference type="EMBL" id="CATQJA010002664">
    <property type="protein sequence ID" value="CAJ0581949.1"/>
    <property type="molecule type" value="Genomic_DNA"/>
</dbReference>
<evidence type="ECO:0000313" key="9">
    <source>
        <dbReference type="EMBL" id="CAJ0581949.1"/>
    </source>
</evidence>
<evidence type="ECO:0000256" key="5">
    <source>
        <dbReference type="ARBA" id="ARBA00023136"/>
    </source>
</evidence>
<evidence type="ECO:0000256" key="6">
    <source>
        <dbReference type="SAM" id="MobiDB-lite"/>
    </source>
</evidence>
<evidence type="ECO:0000256" key="7">
    <source>
        <dbReference type="SAM" id="Phobius"/>
    </source>
</evidence>
<dbReference type="GO" id="GO:0016020">
    <property type="term" value="C:membrane"/>
    <property type="evidence" value="ECO:0007669"/>
    <property type="project" value="UniProtKB-SubCell"/>
</dbReference>
<feature type="non-terminal residue" evidence="9">
    <location>
        <position position="345"/>
    </location>
</feature>
<dbReference type="GO" id="GO:0007606">
    <property type="term" value="P:sensory perception of chemical stimulus"/>
    <property type="evidence" value="ECO:0007669"/>
    <property type="project" value="InterPro"/>
</dbReference>
<feature type="signal peptide" evidence="8">
    <location>
        <begin position="1"/>
        <end position="17"/>
    </location>
</feature>
<keyword evidence="5 7" id="KW-0472">Membrane</keyword>
<feature type="chain" id="PRO_5041255098" evidence="8">
    <location>
        <begin position="18"/>
        <end position="345"/>
    </location>
</feature>
<proteinExistence type="inferred from homology"/>
<evidence type="ECO:0000256" key="2">
    <source>
        <dbReference type="ARBA" id="ARBA00006803"/>
    </source>
</evidence>
<sequence>MLASVVMLAMAVERVTAMLMVEHYEEMWSPVPTLGYYLLSATIAFCISLGLVLFCVPWIPKMFTYASLGVCFCMTGTVFSILPIVAGRAYRKVQAQRNATVLERFQTGRNLKAARMLMYLAPYKVSTTLFSLGIYITTYELAPDIYVPLLAMIYWYYNLVQVRAVTGERLILDKDEGQDLYFRGLHAAWDVIERRQQTLFEIGHNASKFALNTTKFLLSRVSKVAPSESSEAIYISDLPRKEDLRSLSSKEDVNFTTPKTIELDVKALEQLENPLQTAPNADHGAEAAHAKHLVEIILRQAVDRLNEIDKQFGQPNTTVCTASRGEDDDGLTGKHLGKHNSTVGL</sequence>
<evidence type="ECO:0000256" key="8">
    <source>
        <dbReference type="SAM" id="SignalP"/>
    </source>
</evidence>
<gene>
    <name evidence="9" type="ORF">MSPICULIGERA_LOCUS20098</name>
</gene>
<dbReference type="AlphaFoldDB" id="A0AA36D8X3"/>
<keyword evidence="8" id="KW-0732">Signal</keyword>
<evidence type="ECO:0000256" key="4">
    <source>
        <dbReference type="ARBA" id="ARBA00022989"/>
    </source>
</evidence>
<organism evidence="9 10">
    <name type="scientific">Mesorhabditis spiculigera</name>
    <dbReference type="NCBI Taxonomy" id="96644"/>
    <lineage>
        <taxon>Eukaryota</taxon>
        <taxon>Metazoa</taxon>
        <taxon>Ecdysozoa</taxon>
        <taxon>Nematoda</taxon>
        <taxon>Chromadorea</taxon>
        <taxon>Rhabditida</taxon>
        <taxon>Rhabditina</taxon>
        <taxon>Rhabditomorpha</taxon>
        <taxon>Rhabditoidea</taxon>
        <taxon>Rhabditidae</taxon>
        <taxon>Mesorhabditinae</taxon>
        <taxon>Mesorhabditis</taxon>
    </lineage>
</organism>
<feature type="transmembrane region" description="Helical" evidence="7">
    <location>
        <begin position="36"/>
        <end position="59"/>
    </location>
</feature>
<keyword evidence="10" id="KW-1185">Reference proteome</keyword>
<evidence type="ECO:0000256" key="3">
    <source>
        <dbReference type="ARBA" id="ARBA00022692"/>
    </source>
</evidence>
<dbReference type="Pfam" id="PF03125">
    <property type="entry name" value="Sre"/>
    <property type="match status" value="1"/>
</dbReference>
<protein>
    <submittedName>
        <fullName evidence="9">Uncharacterized protein</fullName>
    </submittedName>
</protein>
<comment type="subcellular location">
    <subcellularLocation>
        <location evidence="1">Membrane</location>
        <topology evidence="1">Multi-pass membrane protein</topology>
    </subcellularLocation>
</comment>
<feature type="transmembrane region" description="Helical" evidence="7">
    <location>
        <begin position="65"/>
        <end position="87"/>
    </location>
</feature>
<comment type="similarity">
    <text evidence="2">Belongs to the nematode receptor-like protein sre family.</text>
</comment>
<feature type="region of interest" description="Disordered" evidence="6">
    <location>
        <begin position="319"/>
        <end position="345"/>
    </location>
</feature>
<dbReference type="InterPro" id="IPR004151">
    <property type="entry name" value="7TM_GPCR_serpentine_rcpt_Sre"/>
</dbReference>
<reference evidence="9" key="1">
    <citation type="submission" date="2023-06" db="EMBL/GenBank/DDBJ databases">
        <authorList>
            <person name="Delattre M."/>
        </authorList>
    </citation>
    <scope>NUCLEOTIDE SEQUENCE</scope>
    <source>
        <strain evidence="9">AF72</strain>
    </source>
</reference>
<accession>A0AA36D8X3</accession>
<evidence type="ECO:0000256" key="1">
    <source>
        <dbReference type="ARBA" id="ARBA00004141"/>
    </source>
</evidence>
<dbReference type="Proteomes" id="UP001177023">
    <property type="component" value="Unassembled WGS sequence"/>
</dbReference>
<comment type="caution">
    <text evidence="9">The sequence shown here is derived from an EMBL/GenBank/DDBJ whole genome shotgun (WGS) entry which is preliminary data.</text>
</comment>
<evidence type="ECO:0000313" key="10">
    <source>
        <dbReference type="Proteomes" id="UP001177023"/>
    </source>
</evidence>
<keyword evidence="4 7" id="KW-1133">Transmembrane helix</keyword>
<name>A0AA36D8X3_9BILA</name>
<keyword evidence="3 7" id="KW-0812">Transmembrane</keyword>